<protein>
    <recommendedName>
        <fullName evidence="5">Pectinesterase</fullName>
        <ecNumber evidence="5">3.1.1.11</ecNumber>
    </recommendedName>
</protein>
<dbReference type="InterPro" id="IPR001919">
    <property type="entry name" value="CBD2"/>
</dbReference>
<evidence type="ECO:0000256" key="4">
    <source>
        <dbReference type="PROSITE-ProRule" id="PRU10040"/>
    </source>
</evidence>
<evidence type="ECO:0000256" key="2">
    <source>
        <dbReference type="ARBA" id="ARBA00022801"/>
    </source>
</evidence>
<dbReference type="InterPro" id="IPR011050">
    <property type="entry name" value="Pectin_lyase_fold/virulence"/>
</dbReference>
<keyword evidence="3 5" id="KW-0063">Aspartyl esterase</keyword>
<dbReference type="PROSITE" id="PS00503">
    <property type="entry name" value="PECTINESTERASE_2"/>
    <property type="match status" value="1"/>
</dbReference>
<dbReference type="EMBL" id="JAPNTZ010000003">
    <property type="protein sequence ID" value="MCY1138067.1"/>
    <property type="molecule type" value="Genomic_DNA"/>
</dbReference>
<feature type="active site" evidence="4">
    <location>
        <position position="325"/>
    </location>
</feature>
<dbReference type="InterPro" id="IPR033131">
    <property type="entry name" value="Pectinesterase_Asp_AS"/>
</dbReference>
<dbReference type="Pfam" id="PF01095">
    <property type="entry name" value="Pectinesterase"/>
    <property type="match status" value="1"/>
</dbReference>
<evidence type="ECO:0000259" key="7">
    <source>
        <dbReference type="PROSITE" id="PS51173"/>
    </source>
</evidence>
<feature type="region of interest" description="Disordered" evidence="6">
    <location>
        <begin position="426"/>
        <end position="463"/>
    </location>
</feature>
<gene>
    <name evidence="8" type="ORF">OWR29_08670</name>
</gene>
<comment type="caution">
    <text evidence="8">The sequence shown here is derived from an EMBL/GenBank/DDBJ whole genome shotgun (WGS) entry which is preliminary data.</text>
</comment>
<dbReference type="InterPro" id="IPR000070">
    <property type="entry name" value="Pectinesterase_cat"/>
</dbReference>
<name>A0ABT4AV42_9ACTN</name>
<feature type="compositionally biased region" description="Polar residues" evidence="6">
    <location>
        <begin position="433"/>
        <end position="453"/>
    </location>
</feature>
<dbReference type="InterPro" id="IPR008965">
    <property type="entry name" value="CBM2/CBM3_carb-bd_dom_sf"/>
</dbReference>
<dbReference type="Gene3D" id="2.60.40.290">
    <property type="match status" value="1"/>
</dbReference>
<dbReference type="PANTHER" id="PTHR31321">
    <property type="entry name" value="ACYL-COA THIOESTER HYDROLASE YBHC-RELATED"/>
    <property type="match status" value="1"/>
</dbReference>
<dbReference type="PROSITE" id="PS51173">
    <property type="entry name" value="CBM2"/>
    <property type="match status" value="1"/>
</dbReference>
<feature type="compositionally biased region" description="Pro residues" evidence="6">
    <location>
        <begin position="162"/>
        <end position="176"/>
    </location>
</feature>
<accession>A0ABT4AV42</accession>
<reference evidence="8" key="1">
    <citation type="submission" date="2022-11" db="EMBL/GenBank/DDBJ databases">
        <authorList>
            <person name="Somphong A."/>
            <person name="Phongsopitanun W."/>
        </authorList>
    </citation>
    <scope>NUCLEOTIDE SEQUENCE</scope>
    <source>
        <strain evidence="8">Pm04-4</strain>
    </source>
</reference>
<sequence length="463" mass="48079">MNRRRVAAAVAIASVSALASVAVATTARAAAGCQVDYRVSSQWAGGFTAALTIRNLGDPINGWRLGWTFPAGQSITQSWGFTANPASGAVVATSADYTAAIGTGSSVEVGFNGTWAGSNPVPTAFTLNGTACTGSTAPPTTTRPPGTTPPATTPPATTTPATTPPATPPVTTPPAGAPTVAKDGSGQYTTVQAALDAVPANNTTRRVITVKAGTYREIVTVTKPYVTLQGLGSAAGQTVIVNNHSNAGGYGTSNSATVFVKARDFIATNLTMSNDYGEGSQAVAVNVNGDRATFNNVRFLGNQDTLLVNNYRHYFVNSYVEGTVDFIFGGASAVFHNSTIYEKRSTGGPITAANTDASLTYGILFYKSTITGAANNVTQLGRPWGPAAQVLFRECTLSATIRNAQPWTDMSENSWKNARFFEYRNTGSGAGTNGNRPQMSDATAANHTPQKYLSGTDGWNPVL</sequence>
<dbReference type="RefSeq" id="WP_267562042.1">
    <property type="nucleotide sequence ID" value="NZ_JAPNTZ010000003.1"/>
</dbReference>
<dbReference type="InterPro" id="IPR012334">
    <property type="entry name" value="Pectin_lyas_fold"/>
</dbReference>
<dbReference type="SUPFAM" id="SSF49384">
    <property type="entry name" value="Carbohydrate-binding domain"/>
    <property type="match status" value="1"/>
</dbReference>
<comment type="similarity">
    <text evidence="1">Belongs to the pectinesterase family.</text>
</comment>
<keyword evidence="2 5" id="KW-0378">Hydrolase</keyword>
<evidence type="ECO:0000313" key="9">
    <source>
        <dbReference type="Proteomes" id="UP001151002"/>
    </source>
</evidence>
<feature type="chain" id="PRO_5044981268" description="Pectinesterase" evidence="5">
    <location>
        <begin position="20"/>
        <end position="463"/>
    </location>
</feature>
<feature type="domain" description="CBM2" evidence="7">
    <location>
        <begin position="26"/>
        <end position="135"/>
    </location>
</feature>
<comment type="pathway">
    <text evidence="5">Glycan metabolism; pectin degradation; 2-dehydro-3-deoxy-D-gluconate from pectin: step 1/5.</text>
</comment>
<dbReference type="Proteomes" id="UP001151002">
    <property type="component" value="Unassembled WGS sequence"/>
</dbReference>
<dbReference type="PANTHER" id="PTHR31321:SF57">
    <property type="entry name" value="PECTINESTERASE 53-RELATED"/>
    <property type="match status" value="1"/>
</dbReference>
<organism evidence="8 9">
    <name type="scientific">Paractinoplanes pyxinae</name>
    <dbReference type="NCBI Taxonomy" id="2997416"/>
    <lineage>
        <taxon>Bacteria</taxon>
        <taxon>Bacillati</taxon>
        <taxon>Actinomycetota</taxon>
        <taxon>Actinomycetes</taxon>
        <taxon>Micromonosporales</taxon>
        <taxon>Micromonosporaceae</taxon>
        <taxon>Paractinoplanes</taxon>
    </lineage>
</organism>
<evidence type="ECO:0000256" key="6">
    <source>
        <dbReference type="SAM" id="MobiDB-lite"/>
    </source>
</evidence>
<keyword evidence="9" id="KW-1185">Reference proteome</keyword>
<proteinExistence type="inferred from homology"/>
<evidence type="ECO:0000256" key="5">
    <source>
        <dbReference type="RuleBase" id="RU000589"/>
    </source>
</evidence>
<evidence type="ECO:0000313" key="8">
    <source>
        <dbReference type="EMBL" id="MCY1138067.1"/>
    </source>
</evidence>
<dbReference type="Pfam" id="PF00553">
    <property type="entry name" value="CBM_2"/>
    <property type="match status" value="1"/>
</dbReference>
<dbReference type="SUPFAM" id="SSF51126">
    <property type="entry name" value="Pectin lyase-like"/>
    <property type="match status" value="1"/>
</dbReference>
<dbReference type="InterPro" id="IPR012291">
    <property type="entry name" value="CBM2_carb-bd_dom_sf"/>
</dbReference>
<feature type="signal peptide" evidence="5">
    <location>
        <begin position="1"/>
        <end position="19"/>
    </location>
</feature>
<evidence type="ECO:0000256" key="3">
    <source>
        <dbReference type="ARBA" id="ARBA00023085"/>
    </source>
</evidence>
<dbReference type="Gene3D" id="2.160.20.10">
    <property type="entry name" value="Single-stranded right-handed beta-helix, Pectin lyase-like"/>
    <property type="match status" value="1"/>
</dbReference>
<dbReference type="SMART" id="SM00637">
    <property type="entry name" value="CBD_II"/>
    <property type="match status" value="1"/>
</dbReference>
<comment type="catalytic activity">
    <reaction evidence="5">
        <text>[(1-&gt;4)-alpha-D-galacturonosyl methyl ester](n) + n H2O = [(1-&gt;4)-alpha-D-galacturonosyl](n) + n methanol + n H(+)</text>
        <dbReference type="Rhea" id="RHEA:22380"/>
        <dbReference type="Rhea" id="RHEA-COMP:14570"/>
        <dbReference type="Rhea" id="RHEA-COMP:14573"/>
        <dbReference type="ChEBI" id="CHEBI:15377"/>
        <dbReference type="ChEBI" id="CHEBI:15378"/>
        <dbReference type="ChEBI" id="CHEBI:17790"/>
        <dbReference type="ChEBI" id="CHEBI:140522"/>
        <dbReference type="ChEBI" id="CHEBI:140523"/>
        <dbReference type="EC" id="3.1.1.11"/>
    </reaction>
</comment>
<keyword evidence="5" id="KW-0732">Signal</keyword>
<evidence type="ECO:0000256" key="1">
    <source>
        <dbReference type="ARBA" id="ARBA00008891"/>
    </source>
</evidence>
<feature type="compositionally biased region" description="Low complexity" evidence="6">
    <location>
        <begin position="130"/>
        <end position="145"/>
    </location>
</feature>
<feature type="region of interest" description="Disordered" evidence="6">
    <location>
        <begin position="130"/>
        <end position="184"/>
    </location>
</feature>
<dbReference type="EC" id="3.1.1.11" evidence="5"/>